<dbReference type="InterPro" id="IPR003657">
    <property type="entry name" value="WRKY_dom"/>
</dbReference>
<evidence type="ECO:0000256" key="8">
    <source>
        <dbReference type="ARBA" id="ARBA00023242"/>
    </source>
</evidence>
<dbReference type="PANTHER" id="PTHR31221:SF193">
    <property type="entry name" value="WRKY TRANSCRIPTION FACTOR PROTEIN 1-RELATED"/>
    <property type="match status" value="1"/>
</dbReference>
<feature type="domain" description="WRKY" evidence="11">
    <location>
        <begin position="122"/>
        <end position="180"/>
    </location>
</feature>
<keyword evidence="8" id="KW-0539">Nucleus</keyword>
<accession>A0A2G5EQZ3</accession>
<dbReference type="Pfam" id="PF03106">
    <property type="entry name" value="WRKY"/>
    <property type="match status" value="4"/>
</dbReference>
<evidence type="ECO:0000256" key="6">
    <source>
        <dbReference type="ARBA" id="ARBA00023125"/>
    </source>
</evidence>
<keyword evidence="13" id="KW-1185">Reference proteome</keyword>
<comment type="similarity">
    <text evidence="9">Belongs to the WRKY group I family.</text>
</comment>
<keyword evidence="2" id="KW-0479">Metal-binding</keyword>
<feature type="compositionally biased region" description="Polar residues" evidence="10">
    <location>
        <begin position="213"/>
        <end position="222"/>
    </location>
</feature>
<organism evidence="12 13">
    <name type="scientific">Aquilegia coerulea</name>
    <name type="common">Rocky mountain columbine</name>
    <dbReference type="NCBI Taxonomy" id="218851"/>
    <lineage>
        <taxon>Eukaryota</taxon>
        <taxon>Viridiplantae</taxon>
        <taxon>Streptophyta</taxon>
        <taxon>Embryophyta</taxon>
        <taxon>Tracheophyta</taxon>
        <taxon>Spermatophyta</taxon>
        <taxon>Magnoliopsida</taxon>
        <taxon>Ranunculales</taxon>
        <taxon>Ranunculaceae</taxon>
        <taxon>Thalictroideae</taxon>
        <taxon>Aquilegia</taxon>
    </lineage>
</organism>
<dbReference type="InterPro" id="IPR044810">
    <property type="entry name" value="WRKY_plant"/>
</dbReference>
<dbReference type="GO" id="GO:0003700">
    <property type="term" value="F:DNA-binding transcription factor activity"/>
    <property type="evidence" value="ECO:0007669"/>
    <property type="project" value="InterPro"/>
</dbReference>
<dbReference type="FunFam" id="2.20.25.80:FF:000006">
    <property type="entry name" value="WRKY transcription factor"/>
    <property type="match status" value="3"/>
</dbReference>
<proteinExistence type="inferred from homology"/>
<keyword evidence="7" id="KW-0804">Transcription</keyword>
<feature type="domain" description="WRKY" evidence="11">
    <location>
        <begin position="800"/>
        <end position="865"/>
    </location>
</feature>
<feature type="compositionally biased region" description="Polar residues" evidence="10">
    <location>
        <begin position="237"/>
        <end position="251"/>
    </location>
</feature>
<gene>
    <name evidence="12" type="ORF">AQUCO_00500232v1</name>
</gene>
<feature type="region of interest" description="Disordered" evidence="10">
    <location>
        <begin position="200"/>
        <end position="272"/>
    </location>
</feature>
<dbReference type="InterPro" id="IPR036576">
    <property type="entry name" value="WRKY_dom_sf"/>
</dbReference>
<keyword evidence="6" id="KW-0238">DNA-binding</keyword>
<dbReference type="GO" id="GO:0043565">
    <property type="term" value="F:sequence-specific DNA binding"/>
    <property type="evidence" value="ECO:0007669"/>
    <property type="project" value="InterPro"/>
</dbReference>
<dbReference type="InParanoid" id="A0A2G5EQZ3"/>
<dbReference type="OrthoDB" id="1854295at2759"/>
<feature type="compositionally biased region" description="Polar residues" evidence="10">
    <location>
        <begin position="962"/>
        <end position="982"/>
    </location>
</feature>
<evidence type="ECO:0000256" key="2">
    <source>
        <dbReference type="ARBA" id="ARBA00022723"/>
    </source>
</evidence>
<dbReference type="AlphaFoldDB" id="A0A2G5EQZ3"/>
<reference evidence="12 13" key="1">
    <citation type="submission" date="2017-09" db="EMBL/GenBank/DDBJ databases">
        <title>WGS assembly of Aquilegia coerulea Goldsmith.</title>
        <authorList>
            <person name="Hodges S."/>
            <person name="Kramer E."/>
            <person name="Nordborg M."/>
            <person name="Tomkins J."/>
            <person name="Borevitz J."/>
            <person name="Derieg N."/>
            <person name="Yan J."/>
            <person name="Mihaltcheva S."/>
            <person name="Hayes R.D."/>
            <person name="Rokhsar D."/>
        </authorList>
    </citation>
    <scope>NUCLEOTIDE SEQUENCE [LARGE SCALE GENOMIC DNA]</scope>
    <source>
        <strain evidence="13">cv. Goldsmith</strain>
    </source>
</reference>
<evidence type="ECO:0000313" key="13">
    <source>
        <dbReference type="Proteomes" id="UP000230069"/>
    </source>
</evidence>
<feature type="region of interest" description="Disordered" evidence="10">
    <location>
        <begin position="944"/>
        <end position="982"/>
    </location>
</feature>
<dbReference type="GO" id="GO:0005634">
    <property type="term" value="C:nucleus"/>
    <property type="evidence" value="ECO:0007669"/>
    <property type="project" value="UniProtKB-SubCell"/>
</dbReference>
<evidence type="ECO:0000256" key="9">
    <source>
        <dbReference type="ARBA" id="ARBA00061157"/>
    </source>
</evidence>
<evidence type="ECO:0000313" key="12">
    <source>
        <dbReference type="EMBL" id="PIA58150.1"/>
    </source>
</evidence>
<name>A0A2G5EQZ3_AQUCA</name>
<dbReference type="SMART" id="SM00774">
    <property type="entry name" value="WRKY"/>
    <property type="match status" value="4"/>
</dbReference>
<keyword evidence="3" id="KW-0677">Repeat</keyword>
<evidence type="ECO:0000256" key="1">
    <source>
        <dbReference type="ARBA" id="ARBA00004123"/>
    </source>
</evidence>
<evidence type="ECO:0000259" key="11">
    <source>
        <dbReference type="PROSITE" id="PS50811"/>
    </source>
</evidence>
<dbReference type="GO" id="GO:0046872">
    <property type="term" value="F:metal ion binding"/>
    <property type="evidence" value="ECO:0007669"/>
    <property type="project" value="UniProtKB-KW"/>
</dbReference>
<dbReference type="PROSITE" id="PS50811">
    <property type="entry name" value="WRKY"/>
    <property type="match status" value="4"/>
</dbReference>
<feature type="compositionally biased region" description="Polar residues" evidence="10">
    <location>
        <begin position="501"/>
        <end position="510"/>
    </location>
</feature>
<sequence length="982" mass="108563">MEVFAGSQNLQCEPSVPVEDQCVLQTVEDQFVSQTVEDECVSQTVESLPSVINENQAASSHELAISVYDPNVVAVDSANLRSDKLVEVPVAVSESHHRDGLDNGIQDIKSSNKAIGLQKSWEDGYNWRKYGQKHIKGNEFPRSYYKCSHPNCQVKKQVEQSQDGGITDVIYRGKHDHPKPQSINPMAMGGILSVQGERLSGSSFKSTEDKSPRASSLTSHHANPNGVAELSKPDESPQLSVAVTSDNNVGDGTQLRRNRDEIQDDNDPESKRRCLNFSTEIASDSAANDRQHMESFQAHQIQSQTFASTSSDDNVTAAEMSHVMAPCTTVFKPPIDMATSKALVPVGGDLSASQQRHGADVGMQVIQTDHKVTCHSGTADRFWGDGYNWRKYGQKHIKGSEFPRSYYRCTHPNCQVKKQLECSQDGQVTDIVYKGEHNHPKPQASSHIAVGRILSIQEEGFEQVSSLHQAYDKSSACQTTDHTDHPVQTCETAVQGEPAKSNRTGENADNSAEVDSKCGRLEVTKETSKDAVTAMNHQKYKPSVEVQGHFQAETPLSSPSIKIKEAAGSPHEYTPTLTVSNSPVYMVTSKGIVPVEVDTDDKRQRQNSVNELAVEEPNHNGLSLSMTEKLLENAYHWRKYGQKNIKGSEFPRSYYRCTHPNCQVKMQLERSHDGRIIEIIYKGKHDHPKPQPITRMAIGAILSLEEDRPDRISDGSGGNPSNGPVQTCACTNPSRIPKLTPVTRSVENFDTTAEKLKRGNEVEDDIDMESKRRKKDVGDVDLTPVIRTPREPRVVVETLSEVDVVDDGYRWQKYGRKIVKGNSNPRNYYRCSNGGCQVKKHVERAANNPKAVITTYEGKHNHDLPLARITTHDTTGLVSSADGLNDTLKTRSGELIANGIDAGVVNGLSLENRICEREEIIDVEPIESQSTITDLDRNKMIEPAPALAHNDELDLDADQGLSFDTPSSTQLVYPNNTENLES</sequence>
<evidence type="ECO:0000256" key="5">
    <source>
        <dbReference type="ARBA" id="ARBA00023015"/>
    </source>
</evidence>
<dbReference type="SUPFAM" id="SSF118290">
    <property type="entry name" value="WRKY DNA-binding domain"/>
    <property type="match status" value="4"/>
</dbReference>
<comment type="subcellular location">
    <subcellularLocation>
        <location evidence="1">Nucleus</location>
    </subcellularLocation>
</comment>
<evidence type="ECO:0000256" key="10">
    <source>
        <dbReference type="SAM" id="MobiDB-lite"/>
    </source>
</evidence>
<dbReference type="Proteomes" id="UP000230069">
    <property type="component" value="Unassembled WGS sequence"/>
</dbReference>
<dbReference type="STRING" id="218851.A0A2G5EQZ3"/>
<feature type="domain" description="WRKY" evidence="11">
    <location>
        <begin position="378"/>
        <end position="442"/>
    </location>
</feature>
<evidence type="ECO:0000256" key="7">
    <source>
        <dbReference type="ARBA" id="ARBA00023163"/>
    </source>
</evidence>
<dbReference type="Gene3D" id="2.20.25.80">
    <property type="entry name" value="WRKY domain"/>
    <property type="match status" value="4"/>
</dbReference>
<feature type="region of interest" description="Disordered" evidence="10">
    <location>
        <begin position="493"/>
        <end position="516"/>
    </location>
</feature>
<keyword evidence="4" id="KW-0862">Zinc</keyword>
<dbReference type="PANTHER" id="PTHR31221">
    <property type="entry name" value="WRKY TRANSCRIPTION FACTOR PROTEIN 1-RELATED"/>
    <property type="match status" value="1"/>
</dbReference>
<evidence type="ECO:0000256" key="4">
    <source>
        <dbReference type="ARBA" id="ARBA00022833"/>
    </source>
</evidence>
<dbReference type="FunFam" id="2.20.25.80:FF:000003">
    <property type="entry name" value="WRKY transcription factor 57"/>
    <property type="match status" value="1"/>
</dbReference>
<feature type="domain" description="WRKY" evidence="11">
    <location>
        <begin position="626"/>
        <end position="690"/>
    </location>
</feature>
<keyword evidence="5" id="KW-0805">Transcription regulation</keyword>
<evidence type="ECO:0000256" key="3">
    <source>
        <dbReference type="ARBA" id="ARBA00022737"/>
    </source>
</evidence>
<protein>
    <recommendedName>
        <fullName evidence="11">WRKY domain-containing protein</fullName>
    </recommendedName>
</protein>
<dbReference type="EMBL" id="KZ305022">
    <property type="protein sequence ID" value="PIA58150.1"/>
    <property type="molecule type" value="Genomic_DNA"/>
</dbReference>